<evidence type="ECO:0000256" key="1">
    <source>
        <dbReference type="SAM" id="SignalP"/>
    </source>
</evidence>
<evidence type="ECO:0000313" key="2">
    <source>
        <dbReference type="EMBL" id="MDN5204600.1"/>
    </source>
</evidence>
<dbReference type="RefSeq" id="WP_346754624.1">
    <property type="nucleotide sequence ID" value="NZ_JAUJEA010000012.1"/>
</dbReference>
<proteinExistence type="predicted"/>
<feature type="signal peptide" evidence="1">
    <location>
        <begin position="1"/>
        <end position="23"/>
    </location>
</feature>
<dbReference type="PROSITE" id="PS51257">
    <property type="entry name" value="PROKAR_LIPOPROTEIN"/>
    <property type="match status" value="1"/>
</dbReference>
<dbReference type="EMBL" id="JAUJEA010000012">
    <property type="protein sequence ID" value="MDN5204600.1"/>
    <property type="molecule type" value="Genomic_DNA"/>
</dbReference>
<reference evidence="2" key="1">
    <citation type="submission" date="2023-06" db="EMBL/GenBank/DDBJ databases">
        <title>Genomic of Parafulvivirga corallium.</title>
        <authorList>
            <person name="Wang G."/>
        </authorList>
    </citation>
    <scope>NUCLEOTIDE SEQUENCE</scope>
    <source>
        <strain evidence="2">BMA10</strain>
    </source>
</reference>
<evidence type="ECO:0008006" key="4">
    <source>
        <dbReference type="Google" id="ProtNLM"/>
    </source>
</evidence>
<protein>
    <recommendedName>
        <fullName evidence="4">Outer membrane protein beta-barrel domain-containing protein</fullName>
    </recommendedName>
</protein>
<keyword evidence="3" id="KW-1185">Reference proteome</keyword>
<sequence>MLRPLIYCTLLVAACCLSELSHAQEKKVRIGVSVGVPNIAGFHGEYVTPLLNNRFAPMVQASFLSATFSDVEVKVSYIELGGNYYFFKEGKGLYGNISYGRLSTEVTFSDLDSETTSRTGGTGSADLTMSRFNFKLGAKLGNGFYFRPEIGYALTYIPETVEIRATFPDNSTEIQQEELPTAVGIGLIFTLGFGIAF</sequence>
<accession>A0ABT8KYW3</accession>
<feature type="chain" id="PRO_5046627473" description="Outer membrane protein beta-barrel domain-containing protein" evidence="1">
    <location>
        <begin position="24"/>
        <end position="197"/>
    </location>
</feature>
<organism evidence="2 3">
    <name type="scientific">Splendidivirga corallicola</name>
    <dbReference type="NCBI Taxonomy" id="3051826"/>
    <lineage>
        <taxon>Bacteria</taxon>
        <taxon>Pseudomonadati</taxon>
        <taxon>Bacteroidota</taxon>
        <taxon>Cytophagia</taxon>
        <taxon>Cytophagales</taxon>
        <taxon>Splendidivirgaceae</taxon>
        <taxon>Splendidivirga</taxon>
    </lineage>
</organism>
<name>A0ABT8KYW3_9BACT</name>
<comment type="caution">
    <text evidence="2">The sequence shown here is derived from an EMBL/GenBank/DDBJ whole genome shotgun (WGS) entry which is preliminary data.</text>
</comment>
<keyword evidence="1" id="KW-0732">Signal</keyword>
<dbReference type="Proteomes" id="UP001172082">
    <property type="component" value="Unassembled WGS sequence"/>
</dbReference>
<evidence type="ECO:0000313" key="3">
    <source>
        <dbReference type="Proteomes" id="UP001172082"/>
    </source>
</evidence>
<gene>
    <name evidence="2" type="ORF">QQ008_24625</name>
</gene>